<protein>
    <submittedName>
        <fullName evidence="2">Uncharacterized protein</fullName>
    </submittedName>
</protein>
<gene>
    <name evidence="2" type="ORF">POJ06DRAFT_279217</name>
</gene>
<dbReference type="PANTHER" id="PTHR37540">
    <property type="entry name" value="TRANSCRIPTION FACTOR (ACR-2), PUTATIVE-RELATED-RELATED"/>
    <property type="match status" value="1"/>
</dbReference>
<dbReference type="AlphaFoldDB" id="A0AAD7VVX5"/>
<name>A0AAD7VVX5_9ASCO</name>
<dbReference type="RefSeq" id="XP_056046869.1">
    <property type="nucleotide sequence ID" value="XM_056189794.1"/>
</dbReference>
<comment type="caution">
    <text evidence="2">The sequence shown here is derived from an EMBL/GenBank/DDBJ whole genome shotgun (WGS) entry which is preliminary data.</text>
</comment>
<feature type="transmembrane region" description="Helical" evidence="1">
    <location>
        <begin position="381"/>
        <end position="402"/>
    </location>
</feature>
<keyword evidence="1" id="KW-0472">Membrane</keyword>
<accession>A0AAD7VVX5</accession>
<keyword evidence="3" id="KW-1185">Reference proteome</keyword>
<dbReference type="GeneID" id="80884960"/>
<evidence type="ECO:0000256" key="1">
    <source>
        <dbReference type="SAM" id="Phobius"/>
    </source>
</evidence>
<dbReference type="PANTHER" id="PTHR37540:SF5">
    <property type="entry name" value="TRANSCRIPTION FACTOR DOMAIN-CONTAINING PROTEIN"/>
    <property type="match status" value="1"/>
</dbReference>
<evidence type="ECO:0000313" key="2">
    <source>
        <dbReference type="EMBL" id="KAJ8103419.1"/>
    </source>
</evidence>
<dbReference type="Proteomes" id="UP001217417">
    <property type="component" value="Unassembled WGS sequence"/>
</dbReference>
<reference evidence="2" key="1">
    <citation type="submission" date="2023-03" db="EMBL/GenBank/DDBJ databases">
        <title>Near-Complete genome sequence of Lipomyces tetrasporous NRRL Y-64009, an oleaginous yeast capable of growing on lignocellulosic hydrolysates.</title>
        <authorList>
            <consortium name="Lawrence Berkeley National Laboratory"/>
            <person name="Jagtap S.S."/>
            <person name="Liu J.-J."/>
            <person name="Walukiewicz H.E."/>
            <person name="Pangilinan J."/>
            <person name="Lipzen A."/>
            <person name="Ahrendt S."/>
            <person name="Koriabine M."/>
            <person name="Cobaugh K."/>
            <person name="Salamov A."/>
            <person name="Yoshinaga Y."/>
            <person name="Ng V."/>
            <person name="Daum C."/>
            <person name="Grigoriev I.V."/>
            <person name="Slininger P.J."/>
            <person name="Dien B.S."/>
            <person name="Jin Y.-S."/>
            <person name="Rao C.V."/>
        </authorList>
    </citation>
    <scope>NUCLEOTIDE SEQUENCE</scope>
    <source>
        <strain evidence="2">NRRL Y-64009</strain>
    </source>
</reference>
<keyword evidence="1" id="KW-0812">Transmembrane</keyword>
<evidence type="ECO:0000313" key="3">
    <source>
        <dbReference type="Proteomes" id="UP001217417"/>
    </source>
</evidence>
<sequence>MESSRSASRQQRCARSCPATKIDLQFVNVRPDDQDQRTKTRAIVRANAAHFHWRHNRPPQEKAIVEQSGRGTVFLHDKRRPMNSTQGGPNVNPLPSALVNHCIAFNAEVVLPALFPDGANSSNVRASLIQMSISNPCVLHIFITGALTNSPQGTLGDTPSDRIALDMFRSRAEMVRSLSIAIKDPVEACKDINIFAIVALAKAGKFQKVEEMPLKTPKQGPLKSLQLLNWLALSEIDPIHFDGLSKLIELKGGLEKIEIPGLAALISIAGLLVGTRECTAPRFPVVPLSCLSREFIFHGQGMGFGTDQDLYMVLSMLDSYTIMIDDFCEGRKIVTASSDRLATLIYSLLVTFPLPYSVAPFKYLVTQLRIALTEWDGDDHMLVWVLTMGGIGATGLGKRVWFMKKLQDAAMRIGVRSWIELRDIIKRGLWHEATNDRDGQDLWLESRIAN</sequence>
<feature type="transmembrane region" description="Helical" evidence="1">
    <location>
        <begin position="341"/>
        <end position="361"/>
    </location>
</feature>
<keyword evidence="1" id="KW-1133">Transmembrane helix</keyword>
<dbReference type="EMBL" id="JARPMG010000001">
    <property type="protein sequence ID" value="KAJ8103419.1"/>
    <property type="molecule type" value="Genomic_DNA"/>
</dbReference>
<organism evidence="2 3">
    <name type="scientific">Lipomyces tetrasporus</name>
    <dbReference type="NCBI Taxonomy" id="54092"/>
    <lineage>
        <taxon>Eukaryota</taxon>
        <taxon>Fungi</taxon>
        <taxon>Dikarya</taxon>
        <taxon>Ascomycota</taxon>
        <taxon>Saccharomycotina</taxon>
        <taxon>Lipomycetes</taxon>
        <taxon>Lipomycetales</taxon>
        <taxon>Lipomycetaceae</taxon>
        <taxon>Lipomyces</taxon>
    </lineage>
</organism>
<proteinExistence type="predicted"/>